<feature type="transmembrane region" description="Helical" evidence="8">
    <location>
        <begin position="155"/>
        <end position="179"/>
    </location>
</feature>
<gene>
    <name evidence="9" type="ORF">KEF85_15345</name>
</gene>
<keyword evidence="7 8" id="KW-0472">Membrane</keyword>
<dbReference type="KEGG" id="mpad:KEF85_15345"/>
<dbReference type="EMBL" id="CP073754">
    <property type="protein sequence ID" value="QWF70675.1"/>
    <property type="molecule type" value="Genomic_DNA"/>
</dbReference>
<feature type="transmembrane region" description="Helical" evidence="8">
    <location>
        <begin position="213"/>
        <end position="234"/>
    </location>
</feature>
<name>A0A975MMR3_9GAMM</name>
<dbReference type="Pfam" id="PF01925">
    <property type="entry name" value="TauE"/>
    <property type="match status" value="1"/>
</dbReference>
<dbReference type="RefSeq" id="WP_215582071.1">
    <property type="nucleotide sequence ID" value="NZ_CP073754.1"/>
</dbReference>
<accession>A0A975MMR3</accession>
<evidence type="ECO:0000256" key="3">
    <source>
        <dbReference type="ARBA" id="ARBA00022448"/>
    </source>
</evidence>
<evidence type="ECO:0000256" key="1">
    <source>
        <dbReference type="ARBA" id="ARBA00004651"/>
    </source>
</evidence>
<dbReference type="InterPro" id="IPR002781">
    <property type="entry name" value="TM_pro_TauE-like"/>
</dbReference>
<feature type="transmembrane region" description="Helical" evidence="8">
    <location>
        <begin position="115"/>
        <end position="135"/>
    </location>
</feature>
<dbReference type="AlphaFoldDB" id="A0A975MMR3"/>
<feature type="transmembrane region" description="Helical" evidence="8">
    <location>
        <begin position="191"/>
        <end position="207"/>
    </location>
</feature>
<dbReference type="GO" id="GO:0005886">
    <property type="term" value="C:plasma membrane"/>
    <property type="evidence" value="ECO:0007669"/>
    <property type="project" value="UniProtKB-SubCell"/>
</dbReference>
<evidence type="ECO:0000256" key="5">
    <source>
        <dbReference type="ARBA" id="ARBA00022692"/>
    </source>
</evidence>
<keyword evidence="5 8" id="KW-0812">Transmembrane</keyword>
<feature type="transmembrane region" description="Helical" evidence="8">
    <location>
        <begin position="42"/>
        <end position="67"/>
    </location>
</feature>
<comment type="similarity">
    <text evidence="2 8">Belongs to the 4-toluene sulfonate uptake permease (TSUP) (TC 2.A.102) family.</text>
</comment>
<comment type="subcellular location">
    <subcellularLocation>
        <location evidence="1 8">Cell membrane</location>
        <topology evidence="1 8">Multi-pass membrane protein</topology>
    </subcellularLocation>
</comment>
<dbReference type="PANTHER" id="PTHR30269:SF0">
    <property type="entry name" value="MEMBRANE TRANSPORTER PROTEIN YFCA-RELATED"/>
    <property type="match status" value="1"/>
</dbReference>
<dbReference type="InterPro" id="IPR052017">
    <property type="entry name" value="TSUP"/>
</dbReference>
<dbReference type="Proteomes" id="UP000676649">
    <property type="component" value="Chromosome"/>
</dbReference>
<evidence type="ECO:0000256" key="2">
    <source>
        <dbReference type="ARBA" id="ARBA00009142"/>
    </source>
</evidence>
<feature type="transmembrane region" description="Helical" evidence="8">
    <location>
        <begin position="12"/>
        <end position="30"/>
    </location>
</feature>
<organism evidence="9 10">
    <name type="scientific">Methylomonas paludis</name>
    <dbReference type="NCBI Taxonomy" id="1173101"/>
    <lineage>
        <taxon>Bacteria</taxon>
        <taxon>Pseudomonadati</taxon>
        <taxon>Pseudomonadota</taxon>
        <taxon>Gammaproteobacteria</taxon>
        <taxon>Methylococcales</taxon>
        <taxon>Methylococcaceae</taxon>
        <taxon>Methylomonas</taxon>
    </lineage>
</organism>
<keyword evidence="4 8" id="KW-1003">Cell membrane</keyword>
<feature type="transmembrane region" description="Helical" evidence="8">
    <location>
        <begin position="87"/>
        <end position="108"/>
    </location>
</feature>
<sequence length="260" mass="27146">MSILGFELPLNFAHHPLSELLLIALAGLYAGTQNTLAGGGSFITFPTLLLAGLNPLAANITSTIALYPNQITSALAGRKLAGGVNKLSLGQLFSLSIAGGITGALLLLNTPVSIFAKLVPWLVLVATLIFCWGSFRRKSLHSSRVPTPVLALIQFVIGIYGGYFGGGIGILMLAALTIAGQQVRTATATKNVLAMAMNTSAVGLFAFSSQIDWLAAVALAIGGIAGGLTGSWLVHRLPEKIMRGFVVVVGFGLTGWLFWR</sequence>
<protein>
    <recommendedName>
        <fullName evidence="8">Probable membrane transporter protein</fullName>
    </recommendedName>
</protein>
<evidence type="ECO:0000256" key="7">
    <source>
        <dbReference type="ARBA" id="ARBA00023136"/>
    </source>
</evidence>
<dbReference type="PANTHER" id="PTHR30269">
    <property type="entry name" value="TRANSMEMBRANE PROTEIN YFCA"/>
    <property type="match status" value="1"/>
</dbReference>
<keyword evidence="10" id="KW-1185">Reference proteome</keyword>
<evidence type="ECO:0000256" key="4">
    <source>
        <dbReference type="ARBA" id="ARBA00022475"/>
    </source>
</evidence>
<evidence type="ECO:0000256" key="8">
    <source>
        <dbReference type="RuleBase" id="RU363041"/>
    </source>
</evidence>
<proteinExistence type="inferred from homology"/>
<keyword evidence="3" id="KW-0813">Transport</keyword>
<reference evidence="9" key="1">
    <citation type="submission" date="2021-04" db="EMBL/GenBank/DDBJ databases">
        <title>Draft genome sequence data of methanotrophic Methylovulum sp. strain S1L and Methylomonas sp. strain S2AM isolated from boreal lake water columns.</title>
        <authorList>
            <person name="Rissanen A.J."/>
            <person name="Mangayil R."/>
            <person name="Svenning M.M."/>
            <person name="Khanongnuch R."/>
        </authorList>
    </citation>
    <scope>NUCLEOTIDE SEQUENCE</scope>
    <source>
        <strain evidence="9">S2AM</strain>
    </source>
</reference>
<evidence type="ECO:0000256" key="6">
    <source>
        <dbReference type="ARBA" id="ARBA00022989"/>
    </source>
</evidence>
<keyword evidence="6 8" id="KW-1133">Transmembrane helix</keyword>
<evidence type="ECO:0000313" key="9">
    <source>
        <dbReference type="EMBL" id="QWF70675.1"/>
    </source>
</evidence>
<feature type="transmembrane region" description="Helical" evidence="8">
    <location>
        <begin position="241"/>
        <end position="259"/>
    </location>
</feature>
<evidence type="ECO:0000313" key="10">
    <source>
        <dbReference type="Proteomes" id="UP000676649"/>
    </source>
</evidence>